<dbReference type="EMBL" id="KZ348380">
    <property type="protein sequence ID" value="PIO66269.1"/>
    <property type="molecule type" value="Genomic_DNA"/>
</dbReference>
<dbReference type="Proteomes" id="UP000230423">
    <property type="component" value="Unassembled WGS sequence"/>
</dbReference>
<evidence type="ECO:0000313" key="2">
    <source>
        <dbReference type="Proteomes" id="UP000230423"/>
    </source>
</evidence>
<keyword evidence="2" id="KW-1185">Reference proteome</keyword>
<proteinExistence type="predicted"/>
<evidence type="ECO:0000313" key="1">
    <source>
        <dbReference type="EMBL" id="PIO66269.1"/>
    </source>
</evidence>
<organism evidence="1 2">
    <name type="scientific">Teladorsagia circumcincta</name>
    <name type="common">Brown stomach worm</name>
    <name type="synonym">Ostertagia circumcincta</name>
    <dbReference type="NCBI Taxonomy" id="45464"/>
    <lineage>
        <taxon>Eukaryota</taxon>
        <taxon>Metazoa</taxon>
        <taxon>Ecdysozoa</taxon>
        <taxon>Nematoda</taxon>
        <taxon>Chromadorea</taxon>
        <taxon>Rhabditida</taxon>
        <taxon>Rhabditina</taxon>
        <taxon>Rhabditomorpha</taxon>
        <taxon>Strongyloidea</taxon>
        <taxon>Trichostrongylidae</taxon>
        <taxon>Teladorsagia</taxon>
    </lineage>
</organism>
<name>A0A2G9U7M3_TELCI</name>
<accession>A0A2G9U7M3</accession>
<sequence>MVVVVQYATEFAYFKTSLLQVYLRDGEGSNPEELPTSSRISSHTSLPVCKIFHVSIVAFEIDSSDPVLTVS</sequence>
<protein>
    <submittedName>
        <fullName evidence="1">Uncharacterized protein</fullName>
    </submittedName>
</protein>
<gene>
    <name evidence="1" type="ORF">TELCIR_12023</name>
</gene>
<dbReference type="AlphaFoldDB" id="A0A2G9U7M3"/>
<reference evidence="1 2" key="1">
    <citation type="submission" date="2015-09" db="EMBL/GenBank/DDBJ databases">
        <title>Draft genome of the parasitic nematode Teladorsagia circumcincta isolate WARC Sus (inbred).</title>
        <authorList>
            <person name="Mitreva M."/>
        </authorList>
    </citation>
    <scope>NUCLEOTIDE SEQUENCE [LARGE SCALE GENOMIC DNA]</scope>
    <source>
        <strain evidence="1 2">S</strain>
    </source>
</reference>